<dbReference type="PANTHER" id="PTHR15615:SF10">
    <property type="entry name" value="PHO85 CYCLIN-2-RELATED"/>
    <property type="match status" value="1"/>
</dbReference>
<proteinExistence type="predicted"/>
<evidence type="ECO:0000313" key="4">
    <source>
        <dbReference type="Proteomes" id="UP001204833"/>
    </source>
</evidence>
<dbReference type="GO" id="GO:0051726">
    <property type="term" value="P:regulation of cell cycle"/>
    <property type="evidence" value="ECO:0007669"/>
    <property type="project" value="InterPro"/>
</dbReference>
<feature type="region of interest" description="Disordered" evidence="1">
    <location>
        <begin position="302"/>
        <end position="334"/>
    </location>
</feature>
<evidence type="ECO:0000313" key="3">
    <source>
        <dbReference type="EMBL" id="KAI5950018.1"/>
    </source>
</evidence>
<dbReference type="Gene3D" id="1.10.472.10">
    <property type="entry name" value="Cyclin-like"/>
    <property type="match status" value="1"/>
</dbReference>
<dbReference type="AlphaFoldDB" id="A0AAD5FWX2"/>
<dbReference type="RefSeq" id="XP_051607065.1">
    <property type="nucleotide sequence ID" value="XM_051754048.1"/>
</dbReference>
<dbReference type="GO" id="GO:0000307">
    <property type="term" value="C:cyclin-dependent protein kinase holoenzyme complex"/>
    <property type="evidence" value="ECO:0007669"/>
    <property type="project" value="UniProtKB-ARBA"/>
</dbReference>
<reference evidence="3 4" key="1">
    <citation type="journal article" date="2022" name="DNA Res.">
        <title>Genome analysis of five recently described species of the CUG-Ser clade uncovers Candida theae as a new hybrid lineage with pathogenic potential in the Candida parapsilosis species complex.</title>
        <authorList>
            <person name="Mixao V."/>
            <person name="Del Olmo V."/>
            <person name="Hegedusova E."/>
            <person name="Saus E."/>
            <person name="Pryszcz L."/>
            <person name="Cillingova A."/>
            <person name="Nosek J."/>
            <person name="Gabaldon T."/>
        </authorList>
    </citation>
    <scope>NUCLEOTIDE SEQUENCE [LARGE SCALE GENOMIC DNA]</scope>
    <source>
        <strain evidence="3 4">CBS 12239</strain>
    </source>
</reference>
<protein>
    <submittedName>
        <fullName evidence="3">PCL2</fullName>
    </submittedName>
</protein>
<organism evidence="3 4">
    <name type="scientific">Candida theae</name>
    <dbReference type="NCBI Taxonomy" id="1198502"/>
    <lineage>
        <taxon>Eukaryota</taxon>
        <taxon>Fungi</taxon>
        <taxon>Dikarya</taxon>
        <taxon>Ascomycota</taxon>
        <taxon>Saccharomycotina</taxon>
        <taxon>Pichiomycetes</taxon>
        <taxon>Debaryomycetaceae</taxon>
        <taxon>Candida/Lodderomyces clade</taxon>
        <taxon>Candida</taxon>
    </lineage>
</organism>
<dbReference type="InterPro" id="IPR036915">
    <property type="entry name" value="Cyclin-like_sf"/>
</dbReference>
<name>A0AAD5FWX2_9ASCO</name>
<dbReference type="InterPro" id="IPR012104">
    <property type="entry name" value="PHO85_cyclin_1/2/9"/>
</dbReference>
<feature type="domain" description="Cyclin N-terminal" evidence="2">
    <location>
        <begin position="69"/>
        <end position="168"/>
    </location>
</feature>
<gene>
    <name evidence="3" type="ORF">KGF57_004528</name>
</gene>
<dbReference type="GO" id="GO:0005634">
    <property type="term" value="C:nucleus"/>
    <property type="evidence" value="ECO:0007669"/>
    <property type="project" value="TreeGrafter"/>
</dbReference>
<dbReference type="CDD" id="cd20557">
    <property type="entry name" value="CYCLIN_ScPCL1-like"/>
    <property type="match status" value="1"/>
</dbReference>
<dbReference type="GO" id="GO:0016538">
    <property type="term" value="F:cyclin-dependent protein serine/threonine kinase regulator activity"/>
    <property type="evidence" value="ECO:0007669"/>
    <property type="project" value="TreeGrafter"/>
</dbReference>
<dbReference type="PANTHER" id="PTHR15615">
    <property type="match status" value="1"/>
</dbReference>
<sequence length="365" mass="40163">MSDREALKLFSRQPVNLDMINFLVSTTNSIIQVKPQQPQQPQQLPSPASSYSSSLVDSAPEIVSINPPITLTQFIKNLIKYSNVQTPTLMATLVYLNKLRNYLPANAVGMETTRHRIFLSALIVAAKSLNDSSPLNKHWTKYTDGLLTLQEVNLAERELISILNWNVNITQEELIYTLQPFLIGIKSCLLQQQELESMQRIKYYRLTQQKKSSSSSSIVTLGSSSRSKTSRSPTPVVSSTSLSSTLSSASSNYSLYSSTHSSGNVSASSSIASNLSSQYQSSSPNYTYTKPQAKLPLASTSQNSLNTLHPSSSQPAAQQQVHHPQIPISKSAKFGQKDKNQYLAPIIKKKRSMMSLLSSSGRVVA</sequence>
<dbReference type="InterPro" id="IPR006671">
    <property type="entry name" value="Cyclin_N"/>
</dbReference>
<dbReference type="Proteomes" id="UP001204833">
    <property type="component" value="Unassembled WGS sequence"/>
</dbReference>
<dbReference type="SUPFAM" id="SSF47954">
    <property type="entry name" value="Cyclin-like"/>
    <property type="match status" value="1"/>
</dbReference>
<dbReference type="GO" id="GO:0019901">
    <property type="term" value="F:protein kinase binding"/>
    <property type="evidence" value="ECO:0007669"/>
    <property type="project" value="InterPro"/>
</dbReference>
<accession>A0AAD5FWX2</accession>
<keyword evidence="4" id="KW-1185">Reference proteome</keyword>
<evidence type="ECO:0000259" key="2">
    <source>
        <dbReference type="Pfam" id="PF00134"/>
    </source>
</evidence>
<dbReference type="Pfam" id="PF00134">
    <property type="entry name" value="Cyclin_N"/>
    <property type="match status" value="1"/>
</dbReference>
<dbReference type="EMBL" id="JAIHNG010000161">
    <property type="protein sequence ID" value="KAI5950018.1"/>
    <property type="molecule type" value="Genomic_DNA"/>
</dbReference>
<dbReference type="PIRSF" id="PIRSF016511">
    <property type="entry name" value="Cyclin_Pcl"/>
    <property type="match status" value="1"/>
</dbReference>
<dbReference type="GeneID" id="76152572"/>
<dbReference type="InterPro" id="IPR013922">
    <property type="entry name" value="Cyclin_PHO80-like"/>
</dbReference>
<comment type="caution">
    <text evidence="3">The sequence shown here is derived from an EMBL/GenBank/DDBJ whole genome shotgun (WGS) entry which is preliminary data.</text>
</comment>
<feature type="compositionally biased region" description="Low complexity" evidence="1">
    <location>
        <begin position="310"/>
        <end position="329"/>
    </location>
</feature>
<evidence type="ECO:0000256" key="1">
    <source>
        <dbReference type="SAM" id="MobiDB-lite"/>
    </source>
</evidence>
<feature type="region of interest" description="Disordered" evidence="1">
    <location>
        <begin position="217"/>
        <end position="248"/>
    </location>
</feature>